<dbReference type="InterPro" id="IPR015947">
    <property type="entry name" value="PUA-like_sf"/>
</dbReference>
<dbReference type="RefSeq" id="WP_152592595.1">
    <property type="nucleotide sequence ID" value="NZ_CP045228.1"/>
</dbReference>
<dbReference type="EMBL" id="CP045228">
    <property type="protein sequence ID" value="QFS52344.1"/>
    <property type="molecule type" value="Genomic_DNA"/>
</dbReference>
<sequence length="140" mass="16278">MSYWLFQGNPKYYRIIDGIRDFEQMPWLTTRYAKDMAPGDGVLIWKSGDKAGIYAIAEIIESPKIITNPPDIGYWIDTSRVGVKPCAKIRFTSKLRELPLLREDLKLDPVLQNLIVIRQPNATNYKITQQEWQRVHELKG</sequence>
<accession>A0A5P8WI08</accession>
<evidence type="ECO:0000313" key="2">
    <source>
        <dbReference type="EMBL" id="QFS52344.1"/>
    </source>
</evidence>
<name>A0A5P8WI08_9NOSO</name>
<dbReference type="Pfam" id="PF01878">
    <property type="entry name" value="EVE"/>
    <property type="match status" value="1"/>
</dbReference>
<evidence type="ECO:0000313" key="3">
    <source>
        <dbReference type="Proteomes" id="UP000326678"/>
    </source>
</evidence>
<keyword evidence="3" id="KW-1185">Reference proteome</keyword>
<gene>
    <name evidence="2" type="ORF">GXM_09838</name>
</gene>
<protein>
    <recommendedName>
        <fullName evidence="1">EVE domain-containing protein</fullName>
    </recommendedName>
</protein>
<organism evidence="2 3">
    <name type="scientific">Nostoc sphaeroides CCNUC1</name>
    <dbReference type="NCBI Taxonomy" id="2653204"/>
    <lineage>
        <taxon>Bacteria</taxon>
        <taxon>Bacillati</taxon>
        <taxon>Cyanobacteriota</taxon>
        <taxon>Cyanophyceae</taxon>
        <taxon>Nostocales</taxon>
        <taxon>Nostocaceae</taxon>
        <taxon>Nostoc</taxon>
    </lineage>
</organism>
<reference evidence="2 3" key="1">
    <citation type="submission" date="2019-10" db="EMBL/GenBank/DDBJ databases">
        <title>Genomic and transcriptomic insights into the perfect genentic adaptation of a filamentous nitrogen-fixing cyanobacterium to rice fields.</title>
        <authorList>
            <person name="Chen Z."/>
        </authorList>
    </citation>
    <scope>NUCLEOTIDE SEQUENCE [LARGE SCALE GENOMIC DNA]</scope>
    <source>
        <strain evidence="2">CCNUC1</strain>
    </source>
</reference>
<evidence type="ECO:0000259" key="1">
    <source>
        <dbReference type="Pfam" id="PF01878"/>
    </source>
</evidence>
<dbReference type="KEGG" id="nsh:GXM_09838"/>
<dbReference type="Proteomes" id="UP000326678">
    <property type="component" value="Chromosome pGXM01"/>
</dbReference>
<proteinExistence type="predicted"/>
<feature type="domain" description="EVE" evidence="1">
    <location>
        <begin position="2"/>
        <end position="137"/>
    </location>
</feature>
<dbReference type="InterPro" id="IPR002740">
    <property type="entry name" value="EVE_domain"/>
</dbReference>
<dbReference type="AlphaFoldDB" id="A0A5P8WI08"/>
<dbReference type="Gene3D" id="3.10.590.10">
    <property type="entry name" value="ph1033 like domains"/>
    <property type="match status" value="1"/>
</dbReference>
<dbReference type="SUPFAM" id="SSF88697">
    <property type="entry name" value="PUA domain-like"/>
    <property type="match status" value="1"/>
</dbReference>